<organism evidence="2 3">
    <name type="scientific">Bondarzewia mesenterica</name>
    <dbReference type="NCBI Taxonomy" id="1095465"/>
    <lineage>
        <taxon>Eukaryota</taxon>
        <taxon>Fungi</taxon>
        <taxon>Dikarya</taxon>
        <taxon>Basidiomycota</taxon>
        <taxon>Agaricomycotina</taxon>
        <taxon>Agaricomycetes</taxon>
        <taxon>Russulales</taxon>
        <taxon>Bondarzewiaceae</taxon>
        <taxon>Bondarzewia</taxon>
    </lineage>
</organism>
<feature type="region of interest" description="Disordered" evidence="1">
    <location>
        <begin position="47"/>
        <end position="73"/>
    </location>
</feature>
<reference evidence="2 3" key="1">
    <citation type="submission" date="2019-02" db="EMBL/GenBank/DDBJ databases">
        <title>Genome sequencing of the rare red list fungi Bondarzewia mesenterica.</title>
        <authorList>
            <person name="Buettner E."/>
            <person name="Kellner H."/>
        </authorList>
    </citation>
    <scope>NUCLEOTIDE SEQUENCE [LARGE SCALE GENOMIC DNA]</scope>
    <source>
        <strain evidence="2 3">DSM 108281</strain>
    </source>
</reference>
<evidence type="ECO:0000256" key="1">
    <source>
        <dbReference type="SAM" id="MobiDB-lite"/>
    </source>
</evidence>
<accession>A0A4S4M3Y5</accession>
<gene>
    <name evidence="2" type="ORF">EW146_g2122</name>
</gene>
<feature type="compositionally biased region" description="Pro residues" evidence="1">
    <location>
        <begin position="13"/>
        <end position="27"/>
    </location>
</feature>
<protein>
    <submittedName>
        <fullName evidence="2">Uncharacterized protein</fullName>
    </submittedName>
</protein>
<dbReference type="GO" id="GO:0003677">
    <property type="term" value="F:DNA binding"/>
    <property type="evidence" value="ECO:0007669"/>
    <property type="project" value="InterPro"/>
</dbReference>
<dbReference type="EMBL" id="SGPL01000059">
    <property type="protein sequence ID" value="THH18961.1"/>
    <property type="molecule type" value="Genomic_DNA"/>
</dbReference>
<dbReference type="PANTHER" id="PTHR37535">
    <property type="entry name" value="FLUG DOMAIN PROTEIN"/>
    <property type="match status" value="1"/>
</dbReference>
<dbReference type="OrthoDB" id="3271023at2759"/>
<proteinExistence type="predicted"/>
<dbReference type="AlphaFoldDB" id="A0A4S4M3Y5"/>
<keyword evidence="3" id="KW-1185">Reference proteome</keyword>
<evidence type="ECO:0000313" key="2">
    <source>
        <dbReference type="EMBL" id="THH18961.1"/>
    </source>
</evidence>
<dbReference type="PANTHER" id="PTHR37535:SF3">
    <property type="entry name" value="FLUG DOMAIN-CONTAINING PROTEIN"/>
    <property type="match status" value="1"/>
</dbReference>
<comment type="caution">
    <text evidence="2">The sequence shown here is derived from an EMBL/GenBank/DDBJ whole genome shotgun (WGS) entry which is preliminary data.</text>
</comment>
<evidence type="ECO:0000313" key="3">
    <source>
        <dbReference type="Proteomes" id="UP000310158"/>
    </source>
</evidence>
<name>A0A4S4M3Y5_9AGAM</name>
<sequence length="1122" mass="126310">MDKGKKRARPVVVPLPPPATTMPPPNFIPHRNSTSIAQPVLSIIRPPTSPFSDISPKKKKAKNTPIQKTDKRKRNLAAQLAETFGDANALERNADELDMYHLRPIARTTEKDYRYALTYHSRQAIRLFIEFMTFKHNGDVNKAQDMVKQNAPFPPIKYVKAFLHFLATTGTSALGIEGVSGWSLNTVRIFKNRFCAAVKRETGGSGQPSKEETEQLSNYINDLAKKQKGITTKRREKKSIREQDLEDIINTLMDPSFVFRDIFQKLELHAYISILYNEGQQPGTIVEGRTYKGTNQCLLWKDIRAFVVGWSDEGGPEVQLLLQWRHNKFMRDMEEMETRSNMHTLPVNKSHLDGVLSILAMGSYLDVWVDNIHDLLSSRNNIKLFPHAIRIKPEAQHKAVFVQGKGEASTYGSMHNFFQRLKAVSGYDNLSARMFRYAFAGQMVGKMPDHHVRYLMGHVSRSKLAKFTYQTPDRAIDVTATRWGTTAHTETAEYASSVAYNHNKDAHSRPSHTADDRVIAHLKTDGVILQLLEEHARACDEVEKCHGVDPQTASEKFNSTEVQEMDELWQDVLARYKQILSSLDPLSEQFAFPSLPDFTGCIPMDTLDNSIQQSLDASAYFPDLSDPFNNISWPSDNVSSDASKSLFGSHNFSVQPMDMDSNLGDLAQSLLGSGNSSAQSINSPSGDLALFSFDSMQFSSLASSSSDLSANLPSPFQSEGPSFDFSGEISASMIIASPATMTSDPIAFPATTTSDSTSPIDEKRKTDLLHLANQYSTVFSHMPPALLAMYSNLPLGRLVILKHYKAIIDSGKLMRQRICPFCFTNPDKTPEQKQKIWSGVSWVDHLHSCEEARYQSSLIRCSMCHKMIPIAVDDEDDPHFDECFSQWLERTRLEQRVVDESDDTYEVASRSEDALPSSSIIKPAWKNGLDNTSVNIPRLGSQNLKGKRCYLCPVCIFDANWRWTRVNGRLFTTADRKVAACHILTHTHRSTTNLFDLRQNKRMECPFPDCIISESMNVPHWINHMEHHHGYSFLIAMKQDSESAESIEESPVTLLSLPTDSIFLSSECIMYETYAEGYVETSGESMSKVCVIDFQTKSARLVRKENGRQAGKRAAVIRNGQH</sequence>
<dbReference type="SUPFAM" id="SSF56349">
    <property type="entry name" value="DNA breaking-rejoining enzymes"/>
    <property type="match status" value="1"/>
</dbReference>
<dbReference type="InterPro" id="IPR011010">
    <property type="entry name" value="DNA_brk_join_enz"/>
</dbReference>
<feature type="region of interest" description="Disordered" evidence="1">
    <location>
        <begin position="1"/>
        <end position="34"/>
    </location>
</feature>
<dbReference type="Proteomes" id="UP000310158">
    <property type="component" value="Unassembled WGS sequence"/>
</dbReference>